<protein>
    <submittedName>
        <fullName evidence="2">DUF2628 domain-containing protein</fullName>
    </submittedName>
</protein>
<keyword evidence="1" id="KW-0472">Membrane</keyword>
<reference evidence="2 3" key="1">
    <citation type="submission" date="2018-10" db="EMBL/GenBank/DDBJ databases">
        <title>An updated phylogeny of the Alphaproteobacteria reveals that the parasitic Rickettsiales and Holosporales have independent origins.</title>
        <authorList>
            <person name="Munoz-Gomez S.A."/>
            <person name="Hess S."/>
            <person name="Burger G."/>
            <person name="Lang B.F."/>
            <person name="Susko E."/>
            <person name="Slamovits C.H."/>
            <person name="Roger A.J."/>
        </authorList>
    </citation>
    <scope>NUCLEOTIDE SEQUENCE [LARGE SCALE GENOMIC DNA]</scope>
    <source>
        <strain evidence="2">HOLO01</strain>
    </source>
</reference>
<proteinExistence type="predicted"/>
<evidence type="ECO:0000256" key="1">
    <source>
        <dbReference type="SAM" id="Phobius"/>
    </source>
</evidence>
<gene>
    <name evidence="2" type="ORF">EQU50_01800</name>
</gene>
<keyword evidence="3" id="KW-1185">Reference proteome</keyword>
<dbReference type="Pfam" id="PF10947">
    <property type="entry name" value="DUF2628"/>
    <property type="match status" value="1"/>
</dbReference>
<dbReference type="Proteomes" id="UP000293550">
    <property type="component" value="Unassembled WGS sequence"/>
</dbReference>
<name>A0A4Q7DP60_9PROT</name>
<evidence type="ECO:0000313" key="2">
    <source>
        <dbReference type="EMBL" id="RZI46746.1"/>
    </source>
</evidence>
<feature type="transmembrane region" description="Helical" evidence="1">
    <location>
        <begin position="85"/>
        <end position="104"/>
    </location>
</feature>
<sequence>MNNDVNLENLMKLVATGNQKRDAYYEDAFGKMLSGQKHVWNWAAAWGGPFWLLYRKAYGLGLLLLTTLVICGLLLNFFFATMPGSSLSTATFGTFLSIGNNLYLLSLKRKISLGYHRLSLKKHRFFVTFFLSSFVWHDYNFAVCRVVYEL</sequence>
<dbReference type="InterPro" id="IPR024399">
    <property type="entry name" value="DUF2628"/>
</dbReference>
<feature type="transmembrane region" description="Helical" evidence="1">
    <location>
        <begin position="57"/>
        <end position="79"/>
    </location>
</feature>
<dbReference type="AlphaFoldDB" id="A0A4Q7DP60"/>
<organism evidence="2 3">
    <name type="scientific">Candidatus Finniella inopinata</name>
    <dbReference type="NCBI Taxonomy" id="1696036"/>
    <lineage>
        <taxon>Bacteria</taxon>
        <taxon>Pseudomonadati</taxon>
        <taxon>Pseudomonadota</taxon>
        <taxon>Alphaproteobacteria</taxon>
        <taxon>Holosporales</taxon>
        <taxon>Candidatus Paracaedibacteraceae</taxon>
        <taxon>Candidatus Finniella</taxon>
    </lineage>
</organism>
<evidence type="ECO:0000313" key="3">
    <source>
        <dbReference type="Proteomes" id="UP000293550"/>
    </source>
</evidence>
<comment type="caution">
    <text evidence="2">The sequence shown here is derived from an EMBL/GenBank/DDBJ whole genome shotgun (WGS) entry which is preliminary data.</text>
</comment>
<keyword evidence="1" id="KW-1133">Transmembrane helix</keyword>
<dbReference type="EMBL" id="SCFB01000003">
    <property type="protein sequence ID" value="RZI46746.1"/>
    <property type="molecule type" value="Genomic_DNA"/>
</dbReference>
<keyword evidence="1" id="KW-0812">Transmembrane</keyword>
<accession>A0A4Q7DP60</accession>